<evidence type="ECO:0000256" key="1">
    <source>
        <dbReference type="SAM" id="SignalP"/>
    </source>
</evidence>
<keyword evidence="1" id="KW-0732">Signal</keyword>
<dbReference type="Proteomes" id="UP001218218">
    <property type="component" value="Unassembled WGS sequence"/>
</dbReference>
<dbReference type="EMBL" id="JARIHO010000021">
    <property type="protein sequence ID" value="KAJ7346049.1"/>
    <property type="molecule type" value="Genomic_DNA"/>
</dbReference>
<gene>
    <name evidence="2" type="ORF">DFH08DRAFT_914938</name>
</gene>
<feature type="signal peptide" evidence="1">
    <location>
        <begin position="1"/>
        <end position="19"/>
    </location>
</feature>
<evidence type="ECO:0000313" key="2">
    <source>
        <dbReference type="EMBL" id="KAJ7346049.1"/>
    </source>
</evidence>
<accession>A0AAD7EPP9</accession>
<evidence type="ECO:0000313" key="3">
    <source>
        <dbReference type="Proteomes" id="UP001218218"/>
    </source>
</evidence>
<dbReference type="AlphaFoldDB" id="A0AAD7EPP9"/>
<evidence type="ECO:0008006" key="4">
    <source>
        <dbReference type="Google" id="ProtNLM"/>
    </source>
</evidence>
<organism evidence="2 3">
    <name type="scientific">Mycena albidolilacea</name>
    <dbReference type="NCBI Taxonomy" id="1033008"/>
    <lineage>
        <taxon>Eukaryota</taxon>
        <taxon>Fungi</taxon>
        <taxon>Dikarya</taxon>
        <taxon>Basidiomycota</taxon>
        <taxon>Agaricomycotina</taxon>
        <taxon>Agaricomycetes</taxon>
        <taxon>Agaricomycetidae</taxon>
        <taxon>Agaricales</taxon>
        <taxon>Marasmiineae</taxon>
        <taxon>Mycenaceae</taxon>
        <taxon>Mycena</taxon>
    </lineage>
</organism>
<dbReference type="PANTHER" id="PTHR35567:SF1">
    <property type="entry name" value="CONSERVED FUNGAL PROTEIN (AFU_ORTHOLOGUE AFUA_1G14230)"/>
    <property type="match status" value="1"/>
</dbReference>
<dbReference type="PANTHER" id="PTHR35567">
    <property type="entry name" value="MALATE DEHYDROGENASE (AFU_ORTHOLOGUE AFUA_2G13800)"/>
    <property type="match status" value="1"/>
</dbReference>
<sequence length="226" mass="23582">MFPLQLLTVFASAALLVSASPAFKDPCCDTSAAKLDLPSNQNALVTPTTAPLFVTLGVGVQNYTCNASTLTYTSIGAVAALFDISCLDKTPVFAYIQTVAFEFWSALPAGLAATSIGSKMGAPGLLGFHYFVPSPTGTGISPIWDFTSTGKFAGNSSAFVIGSKFGDIAAPTDSAKNVDWLELKNLQGSLASKIFRIDTVNGQPPTSCAAGSADISIKYTAKYFLY</sequence>
<dbReference type="InterPro" id="IPR021851">
    <property type="entry name" value="DUF3455"/>
</dbReference>
<proteinExistence type="predicted"/>
<feature type="chain" id="PRO_5042146152" description="Malate dehydrogenase" evidence="1">
    <location>
        <begin position="20"/>
        <end position="226"/>
    </location>
</feature>
<name>A0AAD7EPP9_9AGAR</name>
<dbReference type="Pfam" id="PF11937">
    <property type="entry name" value="DUF3455"/>
    <property type="match status" value="1"/>
</dbReference>
<reference evidence="2" key="1">
    <citation type="submission" date="2023-03" db="EMBL/GenBank/DDBJ databases">
        <title>Massive genome expansion in bonnet fungi (Mycena s.s.) driven by repeated elements and novel gene families across ecological guilds.</title>
        <authorList>
            <consortium name="Lawrence Berkeley National Laboratory"/>
            <person name="Harder C.B."/>
            <person name="Miyauchi S."/>
            <person name="Viragh M."/>
            <person name="Kuo A."/>
            <person name="Thoen E."/>
            <person name="Andreopoulos B."/>
            <person name="Lu D."/>
            <person name="Skrede I."/>
            <person name="Drula E."/>
            <person name="Henrissat B."/>
            <person name="Morin E."/>
            <person name="Kohler A."/>
            <person name="Barry K."/>
            <person name="LaButti K."/>
            <person name="Morin E."/>
            <person name="Salamov A."/>
            <person name="Lipzen A."/>
            <person name="Mereny Z."/>
            <person name="Hegedus B."/>
            <person name="Baldrian P."/>
            <person name="Stursova M."/>
            <person name="Weitz H."/>
            <person name="Taylor A."/>
            <person name="Grigoriev I.V."/>
            <person name="Nagy L.G."/>
            <person name="Martin F."/>
            <person name="Kauserud H."/>
        </authorList>
    </citation>
    <scope>NUCLEOTIDE SEQUENCE</scope>
    <source>
        <strain evidence="2">CBHHK002</strain>
    </source>
</reference>
<keyword evidence="3" id="KW-1185">Reference proteome</keyword>
<protein>
    <recommendedName>
        <fullName evidence="4">Malate dehydrogenase</fullName>
    </recommendedName>
</protein>
<comment type="caution">
    <text evidence="2">The sequence shown here is derived from an EMBL/GenBank/DDBJ whole genome shotgun (WGS) entry which is preliminary data.</text>
</comment>